<protein>
    <submittedName>
        <fullName evidence="2">F0F1 ATP synthase subunit A</fullName>
    </submittedName>
</protein>
<evidence type="ECO:0000313" key="3">
    <source>
        <dbReference type="Proteomes" id="UP000824081"/>
    </source>
</evidence>
<dbReference type="Proteomes" id="UP000824081">
    <property type="component" value="Unassembled WGS sequence"/>
</dbReference>
<dbReference type="GO" id="GO:0015078">
    <property type="term" value="F:proton transmembrane transporter activity"/>
    <property type="evidence" value="ECO:0007669"/>
    <property type="project" value="InterPro"/>
</dbReference>
<dbReference type="GO" id="GO:0045259">
    <property type="term" value="C:proton-transporting ATP synthase complex"/>
    <property type="evidence" value="ECO:0007669"/>
    <property type="project" value="InterPro"/>
</dbReference>
<accession>A0A9D1SHD2</accession>
<feature type="non-terminal residue" evidence="2">
    <location>
        <position position="159"/>
    </location>
</feature>
<name>A0A9D1SHD2_9FIRM</name>
<keyword evidence="1" id="KW-1133">Transmembrane helix</keyword>
<feature type="transmembrane region" description="Helical" evidence="1">
    <location>
        <begin position="121"/>
        <end position="144"/>
    </location>
</feature>
<proteinExistence type="predicted"/>
<dbReference type="Pfam" id="PF00119">
    <property type="entry name" value="ATP-synt_A"/>
    <property type="match status" value="1"/>
</dbReference>
<keyword evidence="1" id="KW-0472">Membrane</keyword>
<dbReference type="GO" id="GO:0015986">
    <property type="term" value="P:proton motive force-driven ATP synthesis"/>
    <property type="evidence" value="ECO:0007669"/>
    <property type="project" value="InterPro"/>
</dbReference>
<sequence length="159" mass="17634">MFSSLLLANDLGELMNEELLPDPVPLFGSLFGDRFLVNPSFRTAFFLTLTVLVLSLLFRFLIFPRFKKVPGAFQAMMEKFCETAEGIVNDNSTRSRLFLGAFAFSSWIYIGLGTLCELLGIRAILVDLNACIALAVTAYAIMLYGGIRYNKLRGLGSVL</sequence>
<comment type="caution">
    <text evidence="2">The sequence shown here is derived from an EMBL/GenBank/DDBJ whole genome shotgun (WGS) entry which is preliminary data.</text>
</comment>
<dbReference type="InterPro" id="IPR000568">
    <property type="entry name" value="ATP_synth_F0_asu"/>
</dbReference>
<gene>
    <name evidence="2" type="ORF">IAC57_06430</name>
</gene>
<reference evidence="2" key="1">
    <citation type="submission" date="2020-10" db="EMBL/GenBank/DDBJ databases">
        <authorList>
            <person name="Gilroy R."/>
        </authorList>
    </citation>
    <scope>NUCLEOTIDE SEQUENCE</scope>
    <source>
        <strain evidence="2">11687</strain>
    </source>
</reference>
<reference evidence="2" key="2">
    <citation type="journal article" date="2021" name="PeerJ">
        <title>Extensive microbial diversity within the chicken gut microbiome revealed by metagenomics and culture.</title>
        <authorList>
            <person name="Gilroy R."/>
            <person name="Ravi A."/>
            <person name="Getino M."/>
            <person name="Pursley I."/>
            <person name="Horton D.L."/>
            <person name="Alikhan N.F."/>
            <person name="Baker D."/>
            <person name="Gharbi K."/>
            <person name="Hall N."/>
            <person name="Watson M."/>
            <person name="Adriaenssens E.M."/>
            <person name="Foster-Nyarko E."/>
            <person name="Jarju S."/>
            <person name="Secka A."/>
            <person name="Antonio M."/>
            <person name="Oren A."/>
            <person name="Chaudhuri R.R."/>
            <person name="La Ragione R."/>
            <person name="Hildebrand F."/>
            <person name="Pallen M.J."/>
        </authorList>
    </citation>
    <scope>NUCLEOTIDE SEQUENCE</scope>
    <source>
        <strain evidence="2">11687</strain>
    </source>
</reference>
<evidence type="ECO:0000256" key="1">
    <source>
        <dbReference type="SAM" id="Phobius"/>
    </source>
</evidence>
<feature type="transmembrane region" description="Helical" evidence="1">
    <location>
        <begin position="44"/>
        <end position="62"/>
    </location>
</feature>
<evidence type="ECO:0000313" key="2">
    <source>
        <dbReference type="EMBL" id="HIU59722.1"/>
    </source>
</evidence>
<dbReference type="AlphaFoldDB" id="A0A9D1SHD2"/>
<dbReference type="EMBL" id="DVMZ01000173">
    <property type="protein sequence ID" value="HIU59722.1"/>
    <property type="molecule type" value="Genomic_DNA"/>
</dbReference>
<keyword evidence="1" id="KW-0812">Transmembrane</keyword>
<feature type="transmembrane region" description="Helical" evidence="1">
    <location>
        <begin position="97"/>
        <end position="115"/>
    </location>
</feature>
<organism evidence="2 3">
    <name type="scientific">Candidatus Scatosoma pullistercoris</name>
    <dbReference type="NCBI Taxonomy" id="2840934"/>
    <lineage>
        <taxon>Bacteria</taxon>
        <taxon>Bacillati</taxon>
        <taxon>Bacillota</taxon>
        <taxon>Clostridia</taxon>
        <taxon>Candidatus Scatosoma</taxon>
    </lineage>
</organism>